<name>A0A9X0CRP5_9CNID</name>
<evidence type="ECO:0000256" key="6">
    <source>
        <dbReference type="SAM" id="SignalP"/>
    </source>
</evidence>
<gene>
    <name evidence="7" type="ORF">OS493_028217</name>
</gene>
<dbReference type="Proteomes" id="UP001163046">
    <property type="component" value="Unassembled WGS sequence"/>
</dbReference>
<keyword evidence="5" id="KW-0325">Glycoprotein</keyword>
<accession>A0A9X0CRP5</accession>
<dbReference type="GO" id="GO:0005576">
    <property type="term" value="C:extracellular region"/>
    <property type="evidence" value="ECO:0007669"/>
    <property type="project" value="UniProtKB-SubCell"/>
</dbReference>
<evidence type="ECO:0000313" key="8">
    <source>
        <dbReference type="Proteomes" id="UP001163046"/>
    </source>
</evidence>
<protein>
    <submittedName>
        <fullName evidence="7">Uncharacterized protein</fullName>
    </submittedName>
</protein>
<dbReference type="PANTHER" id="PTHR31703">
    <property type="entry name" value="UPF0669 PROTEIN C6ORF120"/>
    <property type="match status" value="1"/>
</dbReference>
<evidence type="ECO:0000256" key="2">
    <source>
        <dbReference type="ARBA" id="ARBA00008960"/>
    </source>
</evidence>
<proteinExistence type="inferred from homology"/>
<dbReference type="Pfam" id="PF17065">
    <property type="entry name" value="UPF0669"/>
    <property type="match status" value="1"/>
</dbReference>
<dbReference type="EMBL" id="MU826852">
    <property type="protein sequence ID" value="KAJ7371054.1"/>
    <property type="molecule type" value="Genomic_DNA"/>
</dbReference>
<reference evidence="7" key="1">
    <citation type="submission" date="2023-01" db="EMBL/GenBank/DDBJ databases">
        <title>Genome assembly of the deep-sea coral Lophelia pertusa.</title>
        <authorList>
            <person name="Herrera S."/>
            <person name="Cordes E."/>
        </authorList>
    </citation>
    <scope>NUCLEOTIDE SEQUENCE</scope>
    <source>
        <strain evidence="7">USNM1676648</strain>
        <tissue evidence="7">Polyp</tissue>
    </source>
</reference>
<keyword evidence="3" id="KW-0964">Secreted</keyword>
<evidence type="ECO:0000256" key="1">
    <source>
        <dbReference type="ARBA" id="ARBA00004613"/>
    </source>
</evidence>
<comment type="caution">
    <text evidence="7">The sequence shown here is derived from an EMBL/GenBank/DDBJ whole genome shotgun (WGS) entry which is preliminary data.</text>
</comment>
<organism evidence="7 8">
    <name type="scientific">Desmophyllum pertusum</name>
    <dbReference type="NCBI Taxonomy" id="174260"/>
    <lineage>
        <taxon>Eukaryota</taxon>
        <taxon>Metazoa</taxon>
        <taxon>Cnidaria</taxon>
        <taxon>Anthozoa</taxon>
        <taxon>Hexacorallia</taxon>
        <taxon>Scleractinia</taxon>
        <taxon>Caryophylliina</taxon>
        <taxon>Caryophylliidae</taxon>
        <taxon>Desmophyllum</taxon>
    </lineage>
</organism>
<evidence type="ECO:0000256" key="4">
    <source>
        <dbReference type="ARBA" id="ARBA00022729"/>
    </source>
</evidence>
<comment type="subcellular location">
    <subcellularLocation>
        <location evidence="1">Secreted</location>
    </subcellularLocation>
</comment>
<dbReference type="PANTHER" id="PTHR31703:SF2">
    <property type="entry name" value="UPF0669 PROTEIN C6ORF120"/>
    <property type="match status" value="1"/>
</dbReference>
<dbReference type="AlphaFoldDB" id="A0A9X0CRP5"/>
<feature type="signal peptide" evidence="6">
    <location>
        <begin position="1"/>
        <end position="20"/>
    </location>
</feature>
<keyword evidence="8" id="KW-1185">Reference proteome</keyword>
<comment type="similarity">
    <text evidence="2">Belongs to the UPF0669 family.</text>
</comment>
<feature type="chain" id="PRO_5040984074" evidence="6">
    <location>
        <begin position="21"/>
        <end position="154"/>
    </location>
</feature>
<dbReference type="OrthoDB" id="10046613at2759"/>
<evidence type="ECO:0000256" key="3">
    <source>
        <dbReference type="ARBA" id="ARBA00022525"/>
    </source>
</evidence>
<dbReference type="InterPro" id="IPR031420">
    <property type="entry name" value="UPF0669"/>
</dbReference>
<evidence type="ECO:0000313" key="7">
    <source>
        <dbReference type="EMBL" id="KAJ7371054.1"/>
    </source>
</evidence>
<sequence>MEMTLWFLLFICLLLRLASCEHIIQTFDGEIGAGNFTYFTLKKEGEVTLILDSMKGDADMYISQQNLKPDFDDYDLNSVTCGEDVITIPSFYKRPIGISVYGHVYAPISKYTMKVLMDYSTGEESQFSESEEPEESLVWTLFVNILKIILEILL</sequence>
<keyword evidence="4 6" id="KW-0732">Signal</keyword>
<evidence type="ECO:0000256" key="5">
    <source>
        <dbReference type="ARBA" id="ARBA00023180"/>
    </source>
</evidence>